<keyword evidence="8" id="KW-1185">Reference proteome</keyword>
<dbReference type="CDD" id="cd00948">
    <property type="entry name" value="FBP_aldolase_I_a"/>
    <property type="match status" value="1"/>
</dbReference>
<dbReference type="EC" id="4.1.2.13" evidence="3 6"/>
<evidence type="ECO:0000256" key="5">
    <source>
        <dbReference type="ARBA" id="ARBA00023239"/>
    </source>
</evidence>
<evidence type="ECO:0000256" key="4">
    <source>
        <dbReference type="ARBA" id="ARBA00023152"/>
    </source>
</evidence>
<evidence type="ECO:0000313" key="8">
    <source>
        <dbReference type="Proteomes" id="UP000759443"/>
    </source>
</evidence>
<reference evidence="7 8" key="1">
    <citation type="submission" date="2021-03" db="EMBL/GenBank/DDBJ databases">
        <title>Genomic Encyclopedia of Type Strains, Phase IV (KMG-IV): sequencing the most valuable type-strain genomes for metagenomic binning, comparative biology and taxonomic classification.</title>
        <authorList>
            <person name="Goeker M."/>
        </authorList>
    </citation>
    <scope>NUCLEOTIDE SEQUENCE [LARGE SCALE GENOMIC DNA]</scope>
    <source>
        <strain evidence="7 8">DSM 21600</strain>
    </source>
</reference>
<comment type="similarity">
    <text evidence="2 6">Belongs to the class I fructose-bisphosphate aldolase family.</text>
</comment>
<dbReference type="Gene3D" id="3.20.20.70">
    <property type="entry name" value="Aldolase class I"/>
    <property type="match status" value="1"/>
</dbReference>
<dbReference type="InterPro" id="IPR013785">
    <property type="entry name" value="Aldolase_TIM"/>
</dbReference>
<keyword evidence="4 6" id="KW-0324">Glycolysis</keyword>
<comment type="caution">
    <text evidence="7">The sequence shown here is derived from an EMBL/GenBank/DDBJ whole genome shotgun (WGS) entry which is preliminary data.</text>
</comment>
<evidence type="ECO:0000256" key="2">
    <source>
        <dbReference type="ARBA" id="ARBA00010387"/>
    </source>
</evidence>
<evidence type="ECO:0000256" key="3">
    <source>
        <dbReference type="ARBA" id="ARBA00013068"/>
    </source>
</evidence>
<dbReference type="InterPro" id="IPR029768">
    <property type="entry name" value="Aldolase_I_AS"/>
</dbReference>
<sequence>MSERLEEIAVKMVADGKGLLAADESTSTIKKRFDSIGLESTETSRRDYREMLFRSDEAMTKHISGVILFEETLYQKAADGTSFVDLIKKAGAIPGIKVDTGAKPMAAFPGETVTEGLDGLRERLAAYHRAGARFAKWRGVIAIGENRPTWGSIKANSQALARYAALCQEAGIVPIVEPEVLMDGDPGNHSIDTCAEVTEKVLNTVFADLYDARVNLEGMILKPNMVIDGKKLRQASAAEVAEKTVKVLKATVPSAVPGIAFLSGGQTSEEATAHLSAMIANYDLPWKLTFSYGRALQEDALNAWGGKSENVAAGQRAFTHRARMNGLAALGNWKKELERAA</sequence>
<keyword evidence="5 6" id="KW-0456">Lyase</keyword>
<dbReference type="PROSITE" id="PS00158">
    <property type="entry name" value="ALDOLASE_CLASS_I"/>
    <property type="match status" value="1"/>
</dbReference>
<dbReference type="NCBIfam" id="NF033379">
    <property type="entry name" value="FrucBisAld_I"/>
    <property type="match status" value="1"/>
</dbReference>
<evidence type="ECO:0000313" key="7">
    <source>
        <dbReference type="EMBL" id="MBP1848880.1"/>
    </source>
</evidence>
<dbReference type="RefSeq" id="WP_209941561.1">
    <property type="nucleotide sequence ID" value="NZ_JAGGJU010000001.1"/>
</dbReference>
<evidence type="ECO:0000256" key="6">
    <source>
        <dbReference type="RuleBase" id="RU003994"/>
    </source>
</evidence>
<proteinExistence type="inferred from homology"/>
<dbReference type="Proteomes" id="UP000759443">
    <property type="component" value="Unassembled WGS sequence"/>
</dbReference>
<dbReference type="InterPro" id="IPR000741">
    <property type="entry name" value="FBA_I"/>
</dbReference>
<gene>
    <name evidence="7" type="ORF">J2Z17_000297</name>
</gene>
<dbReference type="PANTHER" id="PTHR11627">
    <property type="entry name" value="FRUCTOSE-BISPHOSPHATE ALDOLASE"/>
    <property type="match status" value="1"/>
</dbReference>
<evidence type="ECO:0000256" key="1">
    <source>
        <dbReference type="ARBA" id="ARBA00004714"/>
    </source>
</evidence>
<name>A0ABS4DT62_9HYPH</name>
<comment type="pathway">
    <text evidence="1">Carbohydrate degradation; glycolysis; D-glyceraldehyde 3-phosphate and glycerone phosphate from D-glucose: step 4/4.</text>
</comment>
<comment type="catalytic activity">
    <reaction evidence="6">
        <text>beta-D-fructose 1,6-bisphosphate = D-glyceraldehyde 3-phosphate + dihydroxyacetone phosphate</text>
        <dbReference type="Rhea" id="RHEA:14729"/>
        <dbReference type="ChEBI" id="CHEBI:32966"/>
        <dbReference type="ChEBI" id="CHEBI:57642"/>
        <dbReference type="ChEBI" id="CHEBI:59776"/>
        <dbReference type="EC" id="4.1.2.13"/>
    </reaction>
</comment>
<dbReference type="GO" id="GO:0004332">
    <property type="term" value="F:fructose-bisphosphate aldolase activity"/>
    <property type="evidence" value="ECO:0007669"/>
    <property type="project" value="UniProtKB-EC"/>
</dbReference>
<organism evidence="7 8">
    <name type="scientific">Rhizobium halophytocola</name>
    <dbReference type="NCBI Taxonomy" id="735519"/>
    <lineage>
        <taxon>Bacteria</taxon>
        <taxon>Pseudomonadati</taxon>
        <taxon>Pseudomonadota</taxon>
        <taxon>Alphaproteobacteria</taxon>
        <taxon>Hyphomicrobiales</taxon>
        <taxon>Rhizobiaceae</taxon>
        <taxon>Rhizobium/Agrobacterium group</taxon>
        <taxon>Rhizobium</taxon>
    </lineage>
</organism>
<protein>
    <recommendedName>
        <fullName evidence="3 6">Fructose-bisphosphate aldolase</fullName>
        <ecNumber evidence="3 6">4.1.2.13</ecNumber>
    </recommendedName>
</protein>
<dbReference type="Pfam" id="PF00274">
    <property type="entry name" value="Glycolytic"/>
    <property type="match status" value="1"/>
</dbReference>
<accession>A0ABS4DT62</accession>
<dbReference type="EMBL" id="JAGGJU010000001">
    <property type="protein sequence ID" value="MBP1848880.1"/>
    <property type="molecule type" value="Genomic_DNA"/>
</dbReference>
<dbReference type="SUPFAM" id="SSF51569">
    <property type="entry name" value="Aldolase"/>
    <property type="match status" value="1"/>
</dbReference>